<organism evidence="1 2">
    <name type="scientific">Phragmitibacter flavus</name>
    <dbReference type="NCBI Taxonomy" id="2576071"/>
    <lineage>
        <taxon>Bacteria</taxon>
        <taxon>Pseudomonadati</taxon>
        <taxon>Verrucomicrobiota</taxon>
        <taxon>Verrucomicrobiia</taxon>
        <taxon>Verrucomicrobiales</taxon>
        <taxon>Verrucomicrobiaceae</taxon>
        <taxon>Phragmitibacter</taxon>
    </lineage>
</organism>
<evidence type="ECO:0008006" key="3">
    <source>
        <dbReference type="Google" id="ProtNLM"/>
    </source>
</evidence>
<evidence type="ECO:0000313" key="1">
    <source>
        <dbReference type="EMBL" id="TLD69995.1"/>
    </source>
</evidence>
<accession>A0A5R8KDK1</accession>
<reference evidence="1 2" key="1">
    <citation type="submission" date="2019-05" db="EMBL/GenBank/DDBJ databases">
        <title>Verrucobacter flavum gen. nov., sp. nov. a new member of the family Verrucomicrobiaceae.</title>
        <authorList>
            <person name="Szuroczki S."/>
            <person name="Abbaszade G."/>
            <person name="Szabo A."/>
            <person name="Felfoldi T."/>
            <person name="Schumann P."/>
            <person name="Boka K."/>
            <person name="Keki Z."/>
            <person name="Toumi M."/>
            <person name="Toth E."/>
        </authorList>
    </citation>
    <scope>NUCLEOTIDE SEQUENCE [LARGE SCALE GENOMIC DNA]</scope>
    <source>
        <strain evidence="1 2">MG-N-17</strain>
    </source>
</reference>
<dbReference type="OrthoDB" id="9901244at2"/>
<keyword evidence="2" id="KW-1185">Reference proteome</keyword>
<evidence type="ECO:0000313" key="2">
    <source>
        <dbReference type="Proteomes" id="UP000306196"/>
    </source>
</evidence>
<gene>
    <name evidence="1" type="ORF">FEM03_14790</name>
</gene>
<dbReference type="RefSeq" id="WP_138087051.1">
    <property type="nucleotide sequence ID" value="NZ_VAUV01000010.1"/>
</dbReference>
<protein>
    <recommendedName>
        <fullName evidence="3">DUF2262 domain-containing protein</fullName>
    </recommendedName>
</protein>
<name>A0A5R8KDK1_9BACT</name>
<dbReference type="AlphaFoldDB" id="A0A5R8KDK1"/>
<proteinExistence type="predicted"/>
<sequence length="163" mass="18155">MKLSSANRLPLKEGQCLCLIEVMLEQFPPDVQLQPSTHGWVAELPCHRGSFLGHSVSLRIDTSNAPNGVLPRHPNPVDIALAMQVLKDLPQLLREAENQFRAYYAGHDQDAVRSIRDPHVWINSEFIEGGTHWAFVIGSVEAPDYGLHIEFDGESCIDCWGGD</sequence>
<dbReference type="Proteomes" id="UP000306196">
    <property type="component" value="Unassembled WGS sequence"/>
</dbReference>
<dbReference type="EMBL" id="VAUV01000010">
    <property type="protein sequence ID" value="TLD69995.1"/>
    <property type="molecule type" value="Genomic_DNA"/>
</dbReference>
<comment type="caution">
    <text evidence="1">The sequence shown here is derived from an EMBL/GenBank/DDBJ whole genome shotgun (WGS) entry which is preliminary data.</text>
</comment>